<gene>
    <name evidence="16 18" type="primary">murB</name>
    <name evidence="18" type="ORF">XA3_12050</name>
</gene>
<evidence type="ECO:0000256" key="7">
    <source>
        <dbReference type="ARBA" id="ARBA00022630"/>
    </source>
</evidence>
<comment type="pathway">
    <text evidence="4 16">Cell wall biogenesis; peptidoglycan biosynthesis.</text>
</comment>
<feature type="active site" evidence="16">
    <location>
        <position position="272"/>
    </location>
</feature>
<dbReference type="NCBIfam" id="NF010480">
    <property type="entry name" value="PRK13905.1"/>
    <property type="match status" value="1"/>
</dbReference>
<dbReference type="InterPro" id="IPR016169">
    <property type="entry name" value="FAD-bd_PCMH_sub2"/>
</dbReference>
<evidence type="ECO:0000313" key="19">
    <source>
        <dbReference type="Proteomes" id="UP001321861"/>
    </source>
</evidence>
<evidence type="ECO:0000256" key="6">
    <source>
        <dbReference type="ARBA" id="ARBA00022618"/>
    </source>
</evidence>
<comment type="function">
    <text evidence="2 16">Cell wall formation.</text>
</comment>
<dbReference type="PROSITE" id="PS51387">
    <property type="entry name" value="FAD_PCMH"/>
    <property type="match status" value="1"/>
</dbReference>
<dbReference type="GO" id="GO:0071555">
    <property type="term" value="P:cell wall organization"/>
    <property type="evidence" value="ECO:0007669"/>
    <property type="project" value="UniProtKB-KW"/>
</dbReference>
<feature type="active site" evidence="16">
    <location>
        <position position="152"/>
    </location>
</feature>
<dbReference type="EMBL" id="AP026802">
    <property type="protein sequence ID" value="BDR58764.1"/>
    <property type="molecule type" value="Genomic_DNA"/>
</dbReference>
<reference evidence="18 19" key="1">
    <citation type="journal article" date="2023" name="Microbiol. Spectr.">
        <title>Symbiosis of Carpenter Bees with Uncharacterized Lactic Acid Bacteria Showing NAD Auxotrophy.</title>
        <authorList>
            <person name="Kawasaki S."/>
            <person name="Ozawa K."/>
            <person name="Mori T."/>
            <person name="Yamamoto A."/>
            <person name="Ito M."/>
            <person name="Ohkuma M."/>
            <person name="Sakamoto M."/>
            <person name="Matsutani M."/>
        </authorList>
    </citation>
    <scope>NUCLEOTIDE SEQUENCE [LARGE SCALE GENOMIC DNA]</scope>
    <source>
        <strain evidence="18 19">XA3</strain>
    </source>
</reference>
<dbReference type="Gene3D" id="3.30.43.10">
    <property type="entry name" value="Uridine Diphospho-n-acetylenolpyruvylglucosamine Reductase, domain 2"/>
    <property type="match status" value="1"/>
</dbReference>
<evidence type="ECO:0000259" key="17">
    <source>
        <dbReference type="PROSITE" id="PS51387"/>
    </source>
</evidence>
<dbReference type="SUPFAM" id="SSF56194">
    <property type="entry name" value="Uridine diphospho-N-Acetylenolpyruvylglucosamine reductase, MurB, C-terminal domain"/>
    <property type="match status" value="1"/>
</dbReference>
<dbReference type="GO" id="GO:0008762">
    <property type="term" value="F:UDP-N-acetylmuramate dehydrogenase activity"/>
    <property type="evidence" value="ECO:0007669"/>
    <property type="project" value="UniProtKB-UniRule"/>
</dbReference>
<evidence type="ECO:0000256" key="11">
    <source>
        <dbReference type="ARBA" id="ARBA00022984"/>
    </source>
</evidence>
<evidence type="ECO:0000256" key="1">
    <source>
        <dbReference type="ARBA" id="ARBA00001974"/>
    </source>
</evidence>
<dbReference type="Proteomes" id="UP001321861">
    <property type="component" value="Chromosome"/>
</dbReference>
<comment type="similarity">
    <text evidence="16">Belongs to the MurB family.</text>
</comment>
<name>A0AAU9D4S0_9LACO</name>
<feature type="active site" description="Proton donor" evidence="16">
    <location>
        <position position="202"/>
    </location>
</feature>
<sequence>MAEFTYTLTGGYAEYLARPKNQAELEYLVQRAIAYKIPYLLLGNASNVIVSDDGLSELVIIMTDFSQIEVKGSQIIASAGAKLKDVTLAAGKSGLTGIEFACGIPGTLGGAIFMNAGAYGGEISSVISRIRAINSAGKIVEYEANDFHFGYRQSRAQEENLVVVQAVINLVPGDPEKIIQLMDELNERRAARQPLELPSCGSVFRRPPGHFVGPMIQESGLQGKQIGGAQVSKKHAGFIVNIDHATAGDYVALIHLIQKTVFEKFGIHLKPEVRFLGFKDGEV</sequence>
<keyword evidence="9 16" id="KW-0521">NADP</keyword>
<evidence type="ECO:0000256" key="9">
    <source>
        <dbReference type="ARBA" id="ARBA00022857"/>
    </source>
</evidence>
<dbReference type="Pfam" id="PF01565">
    <property type="entry name" value="FAD_binding_4"/>
    <property type="match status" value="1"/>
</dbReference>
<dbReference type="PANTHER" id="PTHR21071">
    <property type="entry name" value="UDP-N-ACETYLENOLPYRUVOYLGLUCOSAMINE REDUCTASE"/>
    <property type="match status" value="1"/>
</dbReference>
<dbReference type="Gene3D" id="3.30.465.10">
    <property type="match status" value="1"/>
</dbReference>
<keyword evidence="19" id="KW-1185">Reference proteome</keyword>
<dbReference type="InterPro" id="IPR016166">
    <property type="entry name" value="FAD-bd_PCMH"/>
</dbReference>
<dbReference type="EC" id="1.3.1.98" evidence="16"/>
<keyword evidence="5 16" id="KW-0963">Cytoplasm</keyword>
<evidence type="ECO:0000313" key="18">
    <source>
        <dbReference type="EMBL" id="BDR58764.1"/>
    </source>
</evidence>
<keyword evidence="7 16" id="KW-0285">Flavoprotein</keyword>
<dbReference type="InterPro" id="IPR006094">
    <property type="entry name" value="Oxid_FAD_bind_N"/>
</dbReference>
<dbReference type="GO" id="GO:0051301">
    <property type="term" value="P:cell division"/>
    <property type="evidence" value="ECO:0007669"/>
    <property type="project" value="UniProtKB-KW"/>
</dbReference>
<dbReference type="InterPro" id="IPR003170">
    <property type="entry name" value="MurB"/>
</dbReference>
<dbReference type="Gene3D" id="3.90.78.10">
    <property type="entry name" value="UDP-N-acetylenolpyruvoylglucosamine reductase, C-terminal domain"/>
    <property type="match status" value="1"/>
</dbReference>
<evidence type="ECO:0000256" key="3">
    <source>
        <dbReference type="ARBA" id="ARBA00004496"/>
    </source>
</evidence>
<dbReference type="AlphaFoldDB" id="A0AAU9D4S0"/>
<dbReference type="InterPro" id="IPR036318">
    <property type="entry name" value="FAD-bd_PCMH-like_sf"/>
</dbReference>
<dbReference type="GO" id="GO:0009252">
    <property type="term" value="P:peptidoglycan biosynthetic process"/>
    <property type="evidence" value="ECO:0007669"/>
    <property type="project" value="UniProtKB-UniRule"/>
</dbReference>
<keyword evidence="8 16" id="KW-0274">FAD</keyword>
<dbReference type="NCBIfam" id="TIGR00179">
    <property type="entry name" value="murB"/>
    <property type="match status" value="1"/>
</dbReference>
<dbReference type="InterPro" id="IPR016167">
    <property type="entry name" value="FAD-bd_PCMH_sub1"/>
</dbReference>
<feature type="domain" description="FAD-binding PCMH-type" evidence="17">
    <location>
        <begin position="8"/>
        <end position="173"/>
    </location>
</feature>
<keyword evidence="14 16" id="KW-0961">Cell wall biogenesis/degradation</keyword>
<proteinExistence type="inferred from homology"/>
<evidence type="ECO:0000256" key="2">
    <source>
        <dbReference type="ARBA" id="ARBA00003921"/>
    </source>
</evidence>
<evidence type="ECO:0000256" key="13">
    <source>
        <dbReference type="ARBA" id="ARBA00023306"/>
    </source>
</evidence>
<evidence type="ECO:0000256" key="4">
    <source>
        <dbReference type="ARBA" id="ARBA00004752"/>
    </source>
</evidence>
<accession>A0AAU9D4S0</accession>
<evidence type="ECO:0000256" key="5">
    <source>
        <dbReference type="ARBA" id="ARBA00022490"/>
    </source>
</evidence>
<evidence type="ECO:0000256" key="12">
    <source>
        <dbReference type="ARBA" id="ARBA00023002"/>
    </source>
</evidence>
<dbReference type="GO" id="GO:0008360">
    <property type="term" value="P:regulation of cell shape"/>
    <property type="evidence" value="ECO:0007669"/>
    <property type="project" value="UniProtKB-KW"/>
</dbReference>
<dbReference type="GO" id="GO:0071949">
    <property type="term" value="F:FAD binding"/>
    <property type="evidence" value="ECO:0007669"/>
    <property type="project" value="InterPro"/>
</dbReference>
<protein>
    <recommendedName>
        <fullName evidence="16">UDP-N-acetylenolpyruvoylglucosamine reductase</fullName>
        <ecNumber evidence="16">1.3.1.98</ecNumber>
    </recommendedName>
    <alternativeName>
        <fullName evidence="16">UDP-N-acetylmuramate dehydrogenase</fullName>
    </alternativeName>
</protein>
<dbReference type="InterPro" id="IPR036635">
    <property type="entry name" value="MurB_C_sf"/>
</dbReference>
<evidence type="ECO:0000256" key="14">
    <source>
        <dbReference type="ARBA" id="ARBA00023316"/>
    </source>
</evidence>
<dbReference type="SUPFAM" id="SSF56176">
    <property type="entry name" value="FAD-binding/transporter-associated domain-like"/>
    <property type="match status" value="1"/>
</dbReference>
<comment type="catalytic activity">
    <reaction evidence="15 16">
        <text>UDP-N-acetyl-alpha-D-muramate + NADP(+) = UDP-N-acetyl-3-O-(1-carboxyvinyl)-alpha-D-glucosamine + NADPH + H(+)</text>
        <dbReference type="Rhea" id="RHEA:12248"/>
        <dbReference type="ChEBI" id="CHEBI:15378"/>
        <dbReference type="ChEBI" id="CHEBI:57783"/>
        <dbReference type="ChEBI" id="CHEBI:58349"/>
        <dbReference type="ChEBI" id="CHEBI:68483"/>
        <dbReference type="ChEBI" id="CHEBI:70757"/>
        <dbReference type="EC" id="1.3.1.98"/>
    </reaction>
</comment>
<evidence type="ECO:0000256" key="15">
    <source>
        <dbReference type="ARBA" id="ARBA00048914"/>
    </source>
</evidence>
<keyword evidence="11 16" id="KW-0573">Peptidoglycan synthesis</keyword>
<evidence type="ECO:0000256" key="10">
    <source>
        <dbReference type="ARBA" id="ARBA00022960"/>
    </source>
</evidence>
<dbReference type="GO" id="GO:0005829">
    <property type="term" value="C:cytosol"/>
    <property type="evidence" value="ECO:0007669"/>
    <property type="project" value="TreeGrafter"/>
</dbReference>
<dbReference type="PANTHER" id="PTHR21071:SF4">
    <property type="entry name" value="UDP-N-ACETYLENOLPYRUVOYLGLUCOSAMINE REDUCTASE"/>
    <property type="match status" value="1"/>
</dbReference>
<organism evidence="18 19">
    <name type="scientific">Xylocopilactobacillus apicola</name>
    <dbReference type="NCBI Taxonomy" id="2932184"/>
    <lineage>
        <taxon>Bacteria</taxon>
        <taxon>Bacillati</taxon>
        <taxon>Bacillota</taxon>
        <taxon>Bacilli</taxon>
        <taxon>Lactobacillales</taxon>
        <taxon>Lactobacillaceae</taxon>
        <taxon>Xylocopilactobacillus</taxon>
    </lineage>
</organism>
<dbReference type="InterPro" id="IPR011601">
    <property type="entry name" value="MurB_C"/>
</dbReference>
<keyword evidence="6 16" id="KW-0132">Cell division</keyword>
<dbReference type="Pfam" id="PF02873">
    <property type="entry name" value="MurB_C"/>
    <property type="match status" value="1"/>
</dbReference>
<evidence type="ECO:0000256" key="16">
    <source>
        <dbReference type="HAMAP-Rule" id="MF_00037"/>
    </source>
</evidence>
<keyword evidence="12 16" id="KW-0560">Oxidoreductase</keyword>
<dbReference type="KEGG" id="xap:XA3_12050"/>
<keyword evidence="10 16" id="KW-0133">Cell shape</keyword>
<evidence type="ECO:0000256" key="8">
    <source>
        <dbReference type="ARBA" id="ARBA00022827"/>
    </source>
</evidence>
<dbReference type="HAMAP" id="MF_00037">
    <property type="entry name" value="MurB"/>
    <property type="match status" value="1"/>
</dbReference>
<keyword evidence="13 16" id="KW-0131">Cell cycle</keyword>
<comment type="cofactor">
    <cofactor evidence="1 16">
        <name>FAD</name>
        <dbReference type="ChEBI" id="CHEBI:57692"/>
    </cofactor>
</comment>
<comment type="subcellular location">
    <subcellularLocation>
        <location evidence="3 16">Cytoplasm</location>
    </subcellularLocation>
</comment>